<comment type="caution">
    <text evidence="13">The sequence shown here is derived from an EMBL/GenBank/DDBJ whole genome shotgun (WGS) entry which is preliminary data.</text>
</comment>
<keyword evidence="3" id="KW-0813">Transport</keyword>
<evidence type="ECO:0000256" key="6">
    <source>
        <dbReference type="ARBA" id="ARBA00023136"/>
    </source>
</evidence>
<dbReference type="InterPro" id="IPR003864">
    <property type="entry name" value="CSC1/OSCA1-like_7TM"/>
</dbReference>
<accession>A0AAD5RQI2</accession>
<evidence type="ECO:0000256" key="4">
    <source>
        <dbReference type="ARBA" id="ARBA00022692"/>
    </source>
</evidence>
<dbReference type="Pfam" id="PF14703">
    <property type="entry name" value="PHM7_cyt"/>
    <property type="match status" value="1"/>
</dbReference>
<evidence type="ECO:0000259" key="11">
    <source>
        <dbReference type="Pfam" id="PF13967"/>
    </source>
</evidence>
<keyword evidence="14" id="KW-1185">Reference proteome</keyword>
<dbReference type="PANTHER" id="PTHR13018">
    <property type="entry name" value="PROBABLE MEMBRANE PROTEIN DUF221-RELATED"/>
    <property type="match status" value="1"/>
</dbReference>
<reference evidence="13" key="1">
    <citation type="submission" date="2022-07" db="EMBL/GenBank/DDBJ databases">
        <title>Draft genome sequence of Zalerion maritima ATCC 34329, a (micro)plastics degrading marine fungus.</title>
        <authorList>
            <person name="Paco A."/>
            <person name="Goncalves M.F.M."/>
            <person name="Rocha-Santos T.A.P."/>
            <person name="Alves A."/>
        </authorList>
    </citation>
    <scope>NUCLEOTIDE SEQUENCE</scope>
    <source>
        <strain evidence="13">ATCC 34329</strain>
    </source>
</reference>
<feature type="transmembrane region" description="Helical" evidence="8">
    <location>
        <begin position="633"/>
        <end position="651"/>
    </location>
</feature>
<name>A0AAD5RQI2_9PEZI</name>
<evidence type="ECO:0000256" key="8">
    <source>
        <dbReference type="SAM" id="Phobius"/>
    </source>
</evidence>
<dbReference type="GO" id="GO:0005227">
    <property type="term" value="F:calcium-activated cation channel activity"/>
    <property type="evidence" value="ECO:0007669"/>
    <property type="project" value="InterPro"/>
</dbReference>
<feature type="transmembrane region" description="Helical" evidence="8">
    <location>
        <begin position="111"/>
        <end position="134"/>
    </location>
</feature>
<comment type="similarity">
    <text evidence="2">Belongs to the CSC1 (TC 1.A.17) family.</text>
</comment>
<feature type="transmembrane region" description="Helical" evidence="8">
    <location>
        <begin position="420"/>
        <end position="442"/>
    </location>
</feature>
<evidence type="ECO:0000256" key="2">
    <source>
        <dbReference type="ARBA" id="ARBA00007779"/>
    </source>
</evidence>
<keyword evidence="4 8" id="KW-0812">Transmembrane</keyword>
<evidence type="ECO:0000256" key="1">
    <source>
        <dbReference type="ARBA" id="ARBA00004141"/>
    </source>
</evidence>
<dbReference type="InterPro" id="IPR022257">
    <property type="entry name" value="PHM7_ext"/>
</dbReference>
<feature type="compositionally biased region" description="Basic and acidic residues" evidence="7">
    <location>
        <begin position="762"/>
        <end position="771"/>
    </location>
</feature>
<dbReference type="Pfam" id="PF13967">
    <property type="entry name" value="RSN1_TM"/>
    <property type="match status" value="1"/>
</dbReference>
<feature type="transmembrane region" description="Helical" evidence="8">
    <location>
        <begin position="555"/>
        <end position="581"/>
    </location>
</feature>
<dbReference type="Pfam" id="PF12621">
    <property type="entry name" value="PHM7_ext"/>
    <property type="match status" value="1"/>
</dbReference>
<evidence type="ECO:0000259" key="9">
    <source>
        <dbReference type="Pfam" id="PF02714"/>
    </source>
</evidence>
<evidence type="ECO:0000259" key="10">
    <source>
        <dbReference type="Pfam" id="PF12621"/>
    </source>
</evidence>
<feature type="transmembrane region" description="Helical" evidence="8">
    <location>
        <begin position="35"/>
        <end position="56"/>
    </location>
</feature>
<feature type="transmembrane region" description="Helical" evidence="8">
    <location>
        <begin position="167"/>
        <end position="186"/>
    </location>
</feature>
<dbReference type="Proteomes" id="UP001201980">
    <property type="component" value="Unassembled WGS sequence"/>
</dbReference>
<feature type="region of interest" description="Disordered" evidence="7">
    <location>
        <begin position="744"/>
        <end position="783"/>
    </location>
</feature>
<dbReference type="GO" id="GO:0005886">
    <property type="term" value="C:plasma membrane"/>
    <property type="evidence" value="ECO:0007669"/>
    <property type="project" value="TreeGrafter"/>
</dbReference>
<feature type="domain" description="CSC1/OSCA1-like 7TM region" evidence="9">
    <location>
        <begin position="415"/>
        <end position="687"/>
    </location>
</feature>
<feature type="domain" description="CSC1/OSCA1-like cytosolic" evidence="12">
    <location>
        <begin position="211"/>
        <end position="402"/>
    </location>
</feature>
<proteinExistence type="inferred from homology"/>
<dbReference type="InterPro" id="IPR027815">
    <property type="entry name" value="CSC1/OSCA1-like_cyt"/>
</dbReference>
<feature type="domain" description="CSC1/OSCA1-like N-terminal transmembrane" evidence="11">
    <location>
        <begin position="35"/>
        <end position="188"/>
    </location>
</feature>
<feature type="transmembrane region" description="Helical" evidence="8">
    <location>
        <begin position="602"/>
        <end position="627"/>
    </location>
</feature>
<evidence type="ECO:0000256" key="5">
    <source>
        <dbReference type="ARBA" id="ARBA00022989"/>
    </source>
</evidence>
<evidence type="ECO:0000313" key="14">
    <source>
        <dbReference type="Proteomes" id="UP001201980"/>
    </source>
</evidence>
<feature type="transmembrane region" description="Helical" evidence="8">
    <location>
        <begin position="696"/>
        <end position="717"/>
    </location>
</feature>
<sequence>MAAQELFPRASDTDYDPDAGCSGCASGGPTSLSGLISTLVPTVVLAGVYFGFFLILRKSQRRFYAPRTYLGSLRESERTPELPNGLFNWFGSFWKIPDTYALKHQSLDAYLFLRFLRIACSICLGGIFITWPILLPINATGGGNQEQLERVSWSNIDIEDSTQKKKLWAHVVVAWVYYGFVLYMILRELIFYINIRQAVLLSPMHSYRMSNRTVLFISVPELYLDEIRLRSIFGDGVKRIWIAGDSKDLDDIVEERNKVAMKLEKAEVKLMKMAIKERSKAISKGATDDKGTVSPDAEPGSLAARWIPDKKRPTHKLGLLGLIGKKVDTINWCREELLRLIPEAGAAQDKYRNGDYKKTAAVFIEFYEQSQAQAAYQVLAHHHALRMSPRYIGIKPSEVVWPALSISWWQRVVRGYAVRAFIAALIIFWAIPVAFVGVISNISALQDRFSWLSWLDQVPDEIMGVITGLLPSVLLAVLMALVPIIMRLCAKLAGEPSLSRVELFTQNAYFCFQVIQVFLVTTFSSGATAVVSQIIDSPTDAPALLAQNLPKASNFYIAYFLVQGFTIGVGVLAQVAGFAIFKILYKYLATTPRAMYTKWATLSAIGWGNTMPVYSLITVICITYAGIAPLVSGFALLGIALFYLAYRYNILFVTDTQIDTHGLIYPRAIKQLLVGVYLAELCMIGLFGASKAFGQLVLMVIFLVITVLYTITIFKALNPLLYNLPQSLQVAEESMKTGPGDLEVVAPGDGKTSNPNQRIKNAGKEGDDAHTNKATTAAPETDVAASGKNPNILMKWLKPWKYADYATLRKLVPRDGPKDINALYPEEFARDAYFPPSVRDKTPLLWIPEDPAGISKQEIHDINKVIPITDEQCTMDDKGKLHWDAEGARPPVWEEKIQY</sequence>
<dbReference type="InterPro" id="IPR032880">
    <property type="entry name" value="CSC1/OSCA1-like_N"/>
</dbReference>
<organism evidence="13 14">
    <name type="scientific">Zalerion maritima</name>
    <dbReference type="NCBI Taxonomy" id="339359"/>
    <lineage>
        <taxon>Eukaryota</taxon>
        <taxon>Fungi</taxon>
        <taxon>Dikarya</taxon>
        <taxon>Ascomycota</taxon>
        <taxon>Pezizomycotina</taxon>
        <taxon>Sordariomycetes</taxon>
        <taxon>Lulworthiomycetidae</taxon>
        <taxon>Lulworthiales</taxon>
        <taxon>Lulworthiaceae</taxon>
        <taxon>Zalerion</taxon>
    </lineage>
</organism>
<keyword evidence="6 8" id="KW-0472">Membrane</keyword>
<feature type="domain" description="10TM putative phosphate transporter extracellular tail" evidence="10">
    <location>
        <begin position="796"/>
        <end position="891"/>
    </location>
</feature>
<feature type="transmembrane region" description="Helical" evidence="8">
    <location>
        <begin position="507"/>
        <end position="535"/>
    </location>
</feature>
<dbReference type="Pfam" id="PF02714">
    <property type="entry name" value="RSN1_7TM"/>
    <property type="match status" value="1"/>
</dbReference>
<comment type="subcellular location">
    <subcellularLocation>
        <location evidence="1">Membrane</location>
        <topology evidence="1">Multi-pass membrane protein</topology>
    </subcellularLocation>
</comment>
<keyword evidence="5 8" id="KW-1133">Transmembrane helix</keyword>
<protein>
    <submittedName>
        <fullName evidence="13">Uncharacterized protein</fullName>
    </submittedName>
</protein>
<evidence type="ECO:0000313" key="13">
    <source>
        <dbReference type="EMBL" id="KAJ2901957.1"/>
    </source>
</evidence>
<evidence type="ECO:0000256" key="7">
    <source>
        <dbReference type="SAM" id="MobiDB-lite"/>
    </source>
</evidence>
<evidence type="ECO:0000256" key="3">
    <source>
        <dbReference type="ARBA" id="ARBA00022448"/>
    </source>
</evidence>
<dbReference type="AlphaFoldDB" id="A0AAD5RQI2"/>
<evidence type="ECO:0000259" key="12">
    <source>
        <dbReference type="Pfam" id="PF14703"/>
    </source>
</evidence>
<dbReference type="PANTHER" id="PTHR13018:SF26">
    <property type="entry name" value="DOMAIN PROTEIN, PUTATIVE (AFU_ORTHOLOGUE AFUA_5G10920)-RELATED"/>
    <property type="match status" value="1"/>
</dbReference>
<dbReference type="EMBL" id="JAKWBI020000129">
    <property type="protein sequence ID" value="KAJ2901957.1"/>
    <property type="molecule type" value="Genomic_DNA"/>
</dbReference>
<feature type="transmembrane region" description="Helical" evidence="8">
    <location>
        <begin position="462"/>
        <end position="486"/>
    </location>
</feature>
<dbReference type="InterPro" id="IPR045122">
    <property type="entry name" value="Csc1-like"/>
</dbReference>
<gene>
    <name evidence="13" type="ORF">MKZ38_001147</name>
</gene>